<keyword evidence="1" id="KW-0732">Signal</keyword>
<feature type="chain" id="PRO_5012207576" description="DUF4390 domain-containing protein" evidence="1">
    <location>
        <begin position="19"/>
        <end position="187"/>
    </location>
</feature>
<dbReference type="Proteomes" id="UP000185639">
    <property type="component" value="Unassembled WGS sequence"/>
</dbReference>
<feature type="signal peptide" evidence="1">
    <location>
        <begin position="1"/>
        <end position="18"/>
    </location>
</feature>
<organism evidence="2 3">
    <name type="scientific">Thalassolituus maritimus</name>
    <dbReference type="NCBI Taxonomy" id="484498"/>
    <lineage>
        <taxon>Bacteria</taxon>
        <taxon>Pseudomonadati</taxon>
        <taxon>Pseudomonadota</taxon>
        <taxon>Gammaproteobacteria</taxon>
        <taxon>Oceanospirillales</taxon>
        <taxon>Oceanospirillaceae</taxon>
        <taxon>Thalassolituus</taxon>
    </lineage>
</organism>
<accession>A0A1N7J7L4</accession>
<dbReference type="EMBL" id="FTOH01000001">
    <property type="protein sequence ID" value="SIS45353.1"/>
    <property type="molecule type" value="Genomic_DNA"/>
</dbReference>
<evidence type="ECO:0000313" key="3">
    <source>
        <dbReference type="Proteomes" id="UP000185639"/>
    </source>
</evidence>
<sequence>MKPLLQIFLLFFCASSHAVPYISPEAAIEVLNRDYAGETLYWKPASLPLTLSQSDRSAEASQLAELFEMALIGRERRISTEEIEKGRKRVVVGWRYYWLDDAGAGVSYGTRRIKSLVTMTDPIERDARWFVEVNIRWFVDGLAGWISEPVFRRARPLRRAMESEEKPFEATLYLEYVDHHWRLWQPE</sequence>
<dbReference type="RefSeq" id="WP_139325713.1">
    <property type="nucleotide sequence ID" value="NZ_FTOH01000001.1"/>
</dbReference>
<evidence type="ECO:0008006" key="4">
    <source>
        <dbReference type="Google" id="ProtNLM"/>
    </source>
</evidence>
<keyword evidence="3" id="KW-1185">Reference proteome</keyword>
<dbReference type="OrthoDB" id="6119348at2"/>
<reference evidence="3" key="1">
    <citation type="submission" date="2017-01" db="EMBL/GenBank/DDBJ databases">
        <authorList>
            <person name="Varghese N."/>
            <person name="Submissions S."/>
        </authorList>
    </citation>
    <scope>NUCLEOTIDE SEQUENCE [LARGE SCALE GENOMIC DNA]</scope>
    <source>
        <strain evidence="3">DSM 24913</strain>
    </source>
</reference>
<dbReference type="AlphaFoldDB" id="A0A1N7J7L4"/>
<protein>
    <recommendedName>
        <fullName evidence="4">DUF4390 domain-containing protein</fullName>
    </recommendedName>
</protein>
<name>A0A1N7J7L4_9GAMM</name>
<gene>
    <name evidence="2" type="ORF">SAMN05421686_101448</name>
</gene>
<proteinExistence type="predicted"/>
<evidence type="ECO:0000313" key="2">
    <source>
        <dbReference type="EMBL" id="SIS45353.1"/>
    </source>
</evidence>
<evidence type="ECO:0000256" key="1">
    <source>
        <dbReference type="SAM" id="SignalP"/>
    </source>
</evidence>